<evidence type="ECO:0000256" key="3">
    <source>
        <dbReference type="ARBA" id="ARBA00023163"/>
    </source>
</evidence>
<evidence type="ECO:0000259" key="4">
    <source>
        <dbReference type="PROSITE" id="PS01124"/>
    </source>
</evidence>
<dbReference type="RefSeq" id="WP_219051363.1">
    <property type="nucleotide sequence ID" value="NZ_JAHWDP010000001.1"/>
</dbReference>
<keyword evidence="1" id="KW-0805">Transcription regulation</keyword>
<dbReference type="PROSITE" id="PS01124">
    <property type="entry name" value="HTH_ARAC_FAMILY_2"/>
    <property type="match status" value="1"/>
</dbReference>
<dbReference type="InterPro" id="IPR018062">
    <property type="entry name" value="HTH_AraC-typ_CS"/>
</dbReference>
<keyword evidence="6" id="KW-1185">Reference proteome</keyword>
<dbReference type="PANTHER" id="PTHR47893:SF1">
    <property type="entry name" value="REGULATORY PROTEIN PCHR"/>
    <property type="match status" value="1"/>
</dbReference>
<dbReference type="SMART" id="SM00342">
    <property type="entry name" value="HTH_ARAC"/>
    <property type="match status" value="1"/>
</dbReference>
<sequence>MISEKSIAQGIYEETQVETGFFILKFTNDSTENQYFKREVNSNFIQFHFCVKGQGAFVFNEGSYSLPILEDHTLLLYNPKLDLPIELSLQPKSWLISILLPIKKLHELFSKEANYISFLSGENRDRKYYKDTIFSPSMAIVLNQLLQFSLHPMVKPLYFKAKTYELLSLYFNTPQSVDIERCPFLVDETNVAKIKKAKDIIIERMAEPPTLQELSKEIGLSLNKLKEGFKQVYGEPVFSFLFDYKMEVARQLLVSGSFNVNEVGLKIGYSTASHFIAAFKKKYGVTPKKFVMSLSQ</sequence>
<comment type="caution">
    <text evidence="5">The sequence shown here is derived from an EMBL/GenBank/DDBJ whole genome shotgun (WGS) entry which is preliminary data.</text>
</comment>
<proteinExistence type="predicted"/>
<name>A0A9X1JZE0_9FLAO</name>
<dbReference type="PANTHER" id="PTHR47893">
    <property type="entry name" value="REGULATORY PROTEIN PCHR"/>
    <property type="match status" value="1"/>
</dbReference>
<organism evidence="5 6">
    <name type="scientific">Halomarinibacterium sedimenti</name>
    <dbReference type="NCBI Taxonomy" id="2857106"/>
    <lineage>
        <taxon>Bacteria</taxon>
        <taxon>Pseudomonadati</taxon>
        <taxon>Bacteroidota</taxon>
        <taxon>Flavobacteriia</taxon>
        <taxon>Flavobacteriales</taxon>
        <taxon>Flavobacteriaceae</taxon>
        <taxon>Halomarinibacterium</taxon>
    </lineage>
</organism>
<accession>A0A9X1JZE0</accession>
<evidence type="ECO:0000256" key="1">
    <source>
        <dbReference type="ARBA" id="ARBA00023015"/>
    </source>
</evidence>
<dbReference type="PROSITE" id="PS00041">
    <property type="entry name" value="HTH_ARAC_FAMILY_1"/>
    <property type="match status" value="1"/>
</dbReference>
<dbReference type="GO" id="GO:0003700">
    <property type="term" value="F:DNA-binding transcription factor activity"/>
    <property type="evidence" value="ECO:0007669"/>
    <property type="project" value="InterPro"/>
</dbReference>
<keyword evidence="3" id="KW-0804">Transcription</keyword>
<keyword evidence="2" id="KW-0238">DNA-binding</keyword>
<dbReference type="InterPro" id="IPR053142">
    <property type="entry name" value="PchR_regulatory_protein"/>
</dbReference>
<dbReference type="InterPro" id="IPR018060">
    <property type="entry name" value="HTH_AraC"/>
</dbReference>
<evidence type="ECO:0000256" key="2">
    <source>
        <dbReference type="ARBA" id="ARBA00023125"/>
    </source>
</evidence>
<evidence type="ECO:0000313" key="6">
    <source>
        <dbReference type="Proteomes" id="UP001138686"/>
    </source>
</evidence>
<feature type="domain" description="HTH araC/xylS-type" evidence="4">
    <location>
        <begin position="195"/>
        <end position="293"/>
    </location>
</feature>
<gene>
    <name evidence="5" type="ORF">KXJ69_03585</name>
</gene>
<dbReference type="EMBL" id="JAHWDP010000001">
    <property type="protein sequence ID" value="MBW2937171.1"/>
    <property type="molecule type" value="Genomic_DNA"/>
</dbReference>
<dbReference type="GO" id="GO:0043565">
    <property type="term" value="F:sequence-specific DNA binding"/>
    <property type="evidence" value="ECO:0007669"/>
    <property type="project" value="InterPro"/>
</dbReference>
<dbReference type="Proteomes" id="UP001138686">
    <property type="component" value="Unassembled WGS sequence"/>
</dbReference>
<evidence type="ECO:0000313" key="5">
    <source>
        <dbReference type="EMBL" id="MBW2937171.1"/>
    </source>
</evidence>
<reference evidence="5" key="1">
    <citation type="submission" date="2021-07" db="EMBL/GenBank/DDBJ databases">
        <title>Aureisphaera sp. CAU 1614 isolated from sea sediment.</title>
        <authorList>
            <person name="Kim W."/>
        </authorList>
    </citation>
    <scope>NUCLEOTIDE SEQUENCE</scope>
    <source>
        <strain evidence="5">CAU 1614</strain>
    </source>
</reference>
<dbReference type="Pfam" id="PF12833">
    <property type="entry name" value="HTH_18"/>
    <property type="match status" value="1"/>
</dbReference>
<dbReference type="AlphaFoldDB" id="A0A9X1JZE0"/>
<protein>
    <submittedName>
        <fullName evidence="5">Helix-turn-helix transcriptional regulator</fullName>
    </submittedName>
</protein>